<comment type="caution">
    <text evidence="1">The sequence shown here is derived from an EMBL/GenBank/DDBJ whole genome shotgun (WGS) entry which is preliminary data.</text>
</comment>
<name>A0ACB9DRV3_CICIN</name>
<gene>
    <name evidence="1" type="ORF">L2E82_19798</name>
</gene>
<evidence type="ECO:0000313" key="2">
    <source>
        <dbReference type="Proteomes" id="UP001055811"/>
    </source>
</evidence>
<proteinExistence type="predicted"/>
<reference evidence="2" key="1">
    <citation type="journal article" date="2022" name="Mol. Ecol. Resour.">
        <title>The genomes of chicory, endive, great burdock and yacon provide insights into Asteraceae palaeo-polyploidization history and plant inulin production.</title>
        <authorList>
            <person name="Fan W."/>
            <person name="Wang S."/>
            <person name="Wang H."/>
            <person name="Wang A."/>
            <person name="Jiang F."/>
            <person name="Liu H."/>
            <person name="Zhao H."/>
            <person name="Xu D."/>
            <person name="Zhang Y."/>
        </authorList>
    </citation>
    <scope>NUCLEOTIDE SEQUENCE [LARGE SCALE GENOMIC DNA]</scope>
    <source>
        <strain evidence="2">cv. Punajuju</strain>
    </source>
</reference>
<protein>
    <submittedName>
        <fullName evidence="1">Uncharacterized protein</fullName>
    </submittedName>
</protein>
<dbReference type="EMBL" id="CM042012">
    <property type="protein sequence ID" value="KAI3749191.1"/>
    <property type="molecule type" value="Genomic_DNA"/>
</dbReference>
<reference evidence="1 2" key="2">
    <citation type="journal article" date="2022" name="Mol. Ecol. Resour.">
        <title>The genomes of chicory, endive, great burdock and yacon provide insights into Asteraceae paleo-polyploidization history and plant inulin production.</title>
        <authorList>
            <person name="Fan W."/>
            <person name="Wang S."/>
            <person name="Wang H."/>
            <person name="Wang A."/>
            <person name="Jiang F."/>
            <person name="Liu H."/>
            <person name="Zhao H."/>
            <person name="Xu D."/>
            <person name="Zhang Y."/>
        </authorList>
    </citation>
    <scope>NUCLEOTIDE SEQUENCE [LARGE SCALE GENOMIC DNA]</scope>
    <source>
        <strain evidence="2">cv. Punajuju</strain>
        <tissue evidence="1">Leaves</tissue>
    </source>
</reference>
<dbReference type="Proteomes" id="UP001055811">
    <property type="component" value="Linkage Group LG04"/>
</dbReference>
<organism evidence="1 2">
    <name type="scientific">Cichorium intybus</name>
    <name type="common">Chicory</name>
    <dbReference type="NCBI Taxonomy" id="13427"/>
    <lineage>
        <taxon>Eukaryota</taxon>
        <taxon>Viridiplantae</taxon>
        <taxon>Streptophyta</taxon>
        <taxon>Embryophyta</taxon>
        <taxon>Tracheophyta</taxon>
        <taxon>Spermatophyta</taxon>
        <taxon>Magnoliopsida</taxon>
        <taxon>eudicotyledons</taxon>
        <taxon>Gunneridae</taxon>
        <taxon>Pentapetalae</taxon>
        <taxon>asterids</taxon>
        <taxon>campanulids</taxon>
        <taxon>Asterales</taxon>
        <taxon>Asteraceae</taxon>
        <taxon>Cichorioideae</taxon>
        <taxon>Cichorieae</taxon>
        <taxon>Cichoriinae</taxon>
        <taxon>Cichorium</taxon>
    </lineage>
</organism>
<accession>A0ACB9DRV3</accession>
<evidence type="ECO:0000313" key="1">
    <source>
        <dbReference type="EMBL" id="KAI3749191.1"/>
    </source>
</evidence>
<keyword evidence="2" id="KW-1185">Reference proteome</keyword>
<sequence>MTCQSVTMLLPSSIYLHILNYAIDIVITNFVHIMHLNNDCIRICIIICMSNLGCSSCIIITKYVHIMH</sequence>